<dbReference type="HOGENOM" id="CLU_1177071_0_0_1"/>
<reference evidence="1 2" key="1">
    <citation type="journal article" date="2005" name="PLoS Biol.">
        <title>The genomes of Oryza sativa: a history of duplications.</title>
        <authorList>
            <person name="Yu J."/>
            <person name="Wang J."/>
            <person name="Lin W."/>
            <person name="Li S."/>
            <person name="Li H."/>
            <person name="Zhou J."/>
            <person name="Ni P."/>
            <person name="Dong W."/>
            <person name="Hu S."/>
            <person name="Zeng C."/>
            <person name="Zhang J."/>
            <person name="Zhang Y."/>
            <person name="Li R."/>
            <person name="Xu Z."/>
            <person name="Li S."/>
            <person name="Li X."/>
            <person name="Zheng H."/>
            <person name="Cong L."/>
            <person name="Lin L."/>
            <person name="Yin J."/>
            <person name="Geng J."/>
            <person name="Li G."/>
            <person name="Shi J."/>
            <person name="Liu J."/>
            <person name="Lv H."/>
            <person name="Li J."/>
            <person name="Wang J."/>
            <person name="Deng Y."/>
            <person name="Ran L."/>
            <person name="Shi X."/>
            <person name="Wang X."/>
            <person name="Wu Q."/>
            <person name="Li C."/>
            <person name="Ren X."/>
            <person name="Wang J."/>
            <person name="Wang X."/>
            <person name="Li D."/>
            <person name="Liu D."/>
            <person name="Zhang X."/>
            <person name="Ji Z."/>
            <person name="Zhao W."/>
            <person name="Sun Y."/>
            <person name="Zhang Z."/>
            <person name="Bao J."/>
            <person name="Han Y."/>
            <person name="Dong L."/>
            <person name="Ji J."/>
            <person name="Chen P."/>
            <person name="Wu S."/>
            <person name="Liu J."/>
            <person name="Xiao Y."/>
            <person name="Bu D."/>
            <person name="Tan J."/>
            <person name="Yang L."/>
            <person name="Ye C."/>
            <person name="Zhang J."/>
            <person name="Xu J."/>
            <person name="Zhou Y."/>
            <person name="Yu Y."/>
            <person name="Zhang B."/>
            <person name="Zhuang S."/>
            <person name="Wei H."/>
            <person name="Liu B."/>
            <person name="Lei M."/>
            <person name="Yu H."/>
            <person name="Li Y."/>
            <person name="Xu H."/>
            <person name="Wei S."/>
            <person name="He X."/>
            <person name="Fang L."/>
            <person name="Zhang Z."/>
            <person name="Zhang Y."/>
            <person name="Huang X."/>
            <person name="Su Z."/>
            <person name="Tong W."/>
            <person name="Li J."/>
            <person name="Tong Z."/>
            <person name="Li S."/>
            <person name="Ye J."/>
            <person name="Wang L."/>
            <person name="Fang L."/>
            <person name="Lei T."/>
            <person name="Chen C."/>
            <person name="Chen H."/>
            <person name="Xu Z."/>
            <person name="Li H."/>
            <person name="Huang H."/>
            <person name="Zhang F."/>
            <person name="Xu H."/>
            <person name="Li N."/>
            <person name="Zhao C."/>
            <person name="Li S."/>
            <person name="Dong L."/>
            <person name="Huang Y."/>
            <person name="Li L."/>
            <person name="Xi Y."/>
            <person name="Qi Q."/>
            <person name="Li W."/>
            <person name="Zhang B."/>
            <person name="Hu W."/>
            <person name="Zhang Y."/>
            <person name="Tian X."/>
            <person name="Jiao Y."/>
            <person name="Liang X."/>
            <person name="Jin J."/>
            <person name="Gao L."/>
            <person name="Zheng W."/>
            <person name="Hao B."/>
            <person name="Liu S."/>
            <person name="Wang W."/>
            <person name="Yuan L."/>
            <person name="Cao M."/>
            <person name="McDermott J."/>
            <person name="Samudrala R."/>
            <person name="Wang J."/>
            <person name="Wong G.K."/>
            <person name="Yang H."/>
        </authorList>
    </citation>
    <scope>NUCLEOTIDE SEQUENCE [LARGE SCALE GENOMIC DNA]</scope>
    <source>
        <strain evidence="2">cv. 93-11</strain>
    </source>
</reference>
<dbReference type="AlphaFoldDB" id="B8AVC3"/>
<sequence>MVLKWGYITLDHLNTLNTTAFYRPVNGPWYLQLQSGLAFCSHKEMLLQILHDAQRYSAFRKGLAMIDICQLKNDPEEVLKWLKFSTGWSVLHNSELRIGLKRHMDLLKEHEGNKMNPLSMPEALPIRETWKEQKQSTSPKVSKLSLEDCLGSLRRPLRRINEQFGRGAARGKPWLLAAFASIATAATVGMSSTR</sequence>
<proteinExistence type="predicted"/>
<dbReference type="Gramene" id="BGIOSGA015920-TA">
    <property type="protein sequence ID" value="BGIOSGA015920-PA"/>
    <property type="gene ID" value="BGIOSGA015920"/>
</dbReference>
<dbReference type="Proteomes" id="UP000007015">
    <property type="component" value="Chromosome 4"/>
</dbReference>
<name>B8AVC3_ORYSI</name>
<evidence type="ECO:0000313" key="2">
    <source>
        <dbReference type="Proteomes" id="UP000007015"/>
    </source>
</evidence>
<evidence type="ECO:0000313" key="1">
    <source>
        <dbReference type="EMBL" id="EEC76791.1"/>
    </source>
</evidence>
<accession>B8AVC3</accession>
<keyword evidence="2" id="KW-1185">Reference proteome</keyword>
<organism evidence="1 2">
    <name type="scientific">Oryza sativa subsp. indica</name>
    <name type="common">Rice</name>
    <dbReference type="NCBI Taxonomy" id="39946"/>
    <lineage>
        <taxon>Eukaryota</taxon>
        <taxon>Viridiplantae</taxon>
        <taxon>Streptophyta</taxon>
        <taxon>Embryophyta</taxon>
        <taxon>Tracheophyta</taxon>
        <taxon>Spermatophyta</taxon>
        <taxon>Magnoliopsida</taxon>
        <taxon>Liliopsida</taxon>
        <taxon>Poales</taxon>
        <taxon>Poaceae</taxon>
        <taxon>BOP clade</taxon>
        <taxon>Oryzoideae</taxon>
        <taxon>Oryzeae</taxon>
        <taxon>Oryzinae</taxon>
        <taxon>Oryza</taxon>
        <taxon>Oryza sativa</taxon>
    </lineage>
</organism>
<protein>
    <submittedName>
        <fullName evidence="1">Uncharacterized protein</fullName>
    </submittedName>
</protein>
<gene>
    <name evidence="1" type="ORF">OsI_14900</name>
</gene>
<dbReference type="EMBL" id="CM000129">
    <property type="protein sequence ID" value="EEC76791.1"/>
    <property type="molecule type" value="Genomic_DNA"/>
</dbReference>